<dbReference type="GO" id="GO:0030246">
    <property type="term" value="F:carbohydrate binding"/>
    <property type="evidence" value="ECO:0007669"/>
    <property type="project" value="InterPro"/>
</dbReference>
<evidence type="ECO:0000256" key="1">
    <source>
        <dbReference type="ARBA" id="ARBA00001412"/>
    </source>
</evidence>
<dbReference type="InterPro" id="IPR041392">
    <property type="entry name" value="GHD"/>
</dbReference>
<evidence type="ECO:0000256" key="6">
    <source>
        <dbReference type="ARBA" id="ARBA00022525"/>
    </source>
</evidence>
<dbReference type="Pfam" id="PF02140">
    <property type="entry name" value="SUEL_Lectin"/>
    <property type="match status" value="1"/>
</dbReference>
<dbReference type="GO" id="GO:0005975">
    <property type="term" value="P:carbohydrate metabolic process"/>
    <property type="evidence" value="ECO:0007669"/>
    <property type="project" value="InterPro"/>
</dbReference>
<dbReference type="Pfam" id="PF17834">
    <property type="entry name" value="GHD"/>
    <property type="match status" value="1"/>
</dbReference>
<comment type="catalytic activity">
    <reaction evidence="1 11">
        <text>Hydrolysis of terminal non-reducing beta-D-galactose residues in beta-D-galactosides.</text>
        <dbReference type="EC" id="3.2.1.23"/>
    </reaction>
</comment>
<dbReference type="InterPro" id="IPR019801">
    <property type="entry name" value="Glyco_hydro_35_CS"/>
</dbReference>
<sequence>SSLRFILLALFLFNICAFGLEVSHDGRAITINGERKVLISGSIHYPRSTAEMWPDLIKKAKEGGVDAIETYVFWNAHEPLRRQYDFEGNHDLIRFLKTIQDEGLYAVLRIGPYVCAEWNYGGFPVWLHNMPGIKLRTANDVFMNEMQNFTSLIVNMVKQEQLFASQGGPIILAQIENEYGNVITSYGDAGKAYIDWCANMAESLNIGVPWIMCQESDAPEPMINTCNGWYCDSFTPNNPNSPKMWTENWTGWFKSWGGLDPHRTAEDVAFAVARFFQYGGTFQNYYMYHGGTNFGRTAGGPYITTSYDYDAPLDEYGNLNQPKWGHLKQLHNVLKSMEKTLTHGNITSTDLDNLVTATIYGTEEGSSCFLGNANTTADATITFQGSEYTVPAWSVSILPDCKTEVYNTARVVFIISHTENEPLSLTWSWRPETIDDTLVQGKGYVNANQLIDQKAATNDVSDYLWYMTSVNLNEDDPIWSDDMTIRINGSGHILHAYVNGQYIGKVFYITQLVSLINFLDFYEFNFVHLCLLNLGSQWAKYGVFNYVFEQKVNLNPGKNLITLLSATVGLQNYGPHFDLIQSGIPGPVEIIGTKGDEKVIKDLSSHKWSYKVGLHGFDNQLFSKDSRFLSKWQTDEIPSNRMMTWYKTTFKAPLGEDPVVVDLQGMGKGIAWVNGHSIGRYWPSFIAQEDGCSADLCDYRGSYDNNKCVTNCGQPTQRWYHVPRSFMEEDTNTLVLFEELGGNPSQVNFQTVTVGTACGNAYEANTLELSCQGRPISSIKFASFGNPQGVCGSFEKGSCEGANDAISIVQNECVGKETCSIDISEAKFGSTSCGNIVKRLAVEAVC</sequence>
<dbReference type="STRING" id="3775.A0A1Q3DDL9"/>
<keyword evidence="6" id="KW-0964">Secreted</keyword>
<dbReference type="EMBL" id="BDDD01006371">
    <property type="protein sequence ID" value="GAV90541.1"/>
    <property type="molecule type" value="Genomic_DNA"/>
</dbReference>
<dbReference type="AlphaFoldDB" id="A0A1Q3DDL9"/>
<dbReference type="FunFam" id="2.60.120.260:FF:000097">
    <property type="entry name" value="Beta-galactosidase"/>
    <property type="match status" value="1"/>
</dbReference>
<comment type="subcellular location">
    <subcellularLocation>
        <location evidence="2">Secreted</location>
        <location evidence="2">Extracellular space</location>
        <location evidence="2">Apoplast</location>
    </subcellularLocation>
</comment>
<dbReference type="InterPro" id="IPR043159">
    <property type="entry name" value="Lectin_gal-bd_sf"/>
</dbReference>
<evidence type="ECO:0000256" key="10">
    <source>
        <dbReference type="ARBA" id="ARBA00023295"/>
    </source>
</evidence>
<dbReference type="SUPFAM" id="SSF49785">
    <property type="entry name" value="Galactose-binding domain-like"/>
    <property type="match status" value="2"/>
</dbReference>
<dbReference type="Gene3D" id="2.60.120.740">
    <property type="match status" value="1"/>
</dbReference>
<keyword evidence="9" id="KW-0325">Glycoprotein</keyword>
<dbReference type="InParanoid" id="A0A1Q3DDL9"/>
<feature type="signal peptide" evidence="13">
    <location>
        <begin position="1"/>
        <end position="19"/>
    </location>
</feature>
<evidence type="ECO:0000313" key="16">
    <source>
        <dbReference type="Proteomes" id="UP000187406"/>
    </source>
</evidence>
<dbReference type="InterPro" id="IPR000922">
    <property type="entry name" value="Lectin_gal-bd_dom"/>
</dbReference>
<feature type="non-terminal residue" evidence="15">
    <location>
        <position position="1"/>
    </location>
</feature>
<evidence type="ECO:0000256" key="7">
    <source>
        <dbReference type="ARBA" id="ARBA00022729"/>
    </source>
</evidence>
<proteinExistence type="inferred from homology"/>
<evidence type="ECO:0000259" key="14">
    <source>
        <dbReference type="PROSITE" id="PS50228"/>
    </source>
</evidence>
<organism evidence="15 16">
    <name type="scientific">Cephalotus follicularis</name>
    <name type="common">Albany pitcher plant</name>
    <dbReference type="NCBI Taxonomy" id="3775"/>
    <lineage>
        <taxon>Eukaryota</taxon>
        <taxon>Viridiplantae</taxon>
        <taxon>Streptophyta</taxon>
        <taxon>Embryophyta</taxon>
        <taxon>Tracheophyta</taxon>
        <taxon>Spermatophyta</taxon>
        <taxon>Magnoliopsida</taxon>
        <taxon>eudicotyledons</taxon>
        <taxon>Gunneridae</taxon>
        <taxon>Pentapetalae</taxon>
        <taxon>rosids</taxon>
        <taxon>fabids</taxon>
        <taxon>Oxalidales</taxon>
        <taxon>Cephalotaceae</taxon>
        <taxon>Cephalotus</taxon>
    </lineage>
</organism>
<dbReference type="PROSITE" id="PS01182">
    <property type="entry name" value="GLYCOSYL_HYDROL_F35"/>
    <property type="match status" value="1"/>
</dbReference>
<dbReference type="FunFam" id="2.60.120.260:FF:000142">
    <property type="entry name" value="Beta-galactosidase"/>
    <property type="match status" value="1"/>
</dbReference>
<dbReference type="FunFam" id="3.20.20.80:FF:000098">
    <property type="entry name" value="Beta-galactosidase"/>
    <property type="match status" value="1"/>
</dbReference>
<keyword evidence="10 11" id="KW-0326">Glycosidase</keyword>
<dbReference type="InterPro" id="IPR031330">
    <property type="entry name" value="Gly_Hdrlase_35_cat"/>
</dbReference>
<keyword evidence="16" id="KW-1185">Reference proteome</keyword>
<feature type="chain" id="PRO_5012298122" description="Beta-galactosidase" evidence="13">
    <location>
        <begin position="20"/>
        <end position="846"/>
    </location>
</feature>
<dbReference type="Pfam" id="PF01301">
    <property type="entry name" value="Glyco_hydro_35"/>
    <property type="match status" value="1"/>
</dbReference>
<protein>
    <recommendedName>
        <fullName evidence="4 11">Beta-galactosidase</fullName>
        <ecNumber evidence="4 11">3.2.1.23</ecNumber>
    </recommendedName>
</protein>
<evidence type="ECO:0000256" key="13">
    <source>
        <dbReference type="SAM" id="SignalP"/>
    </source>
</evidence>
<dbReference type="PANTHER" id="PTHR23421">
    <property type="entry name" value="BETA-GALACTOSIDASE RELATED"/>
    <property type="match status" value="1"/>
</dbReference>
<dbReference type="EC" id="3.2.1.23" evidence="4 11"/>
<dbReference type="GO" id="GO:0004565">
    <property type="term" value="F:beta-galactosidase activity"/>
    <property type="evidence" value="ECO:0007669"/>
    <property type="project" value="UniProtKB-EC"/>
</dbReference>
<accession>A0A1Q3DDL9</accession>
<evidence type="ECO:0000256" key="12">
    <source>
        <dbReference type="RuleBase" id="RU003679"/>
    </source>
</evidence>
<evidence type="ECO:0000256" key="8">
    <source>
        <dbReference type="ARBA" id="ARBA00022801"/>
    </source>
</evidence>
<evidence type="ECO:0000313" key="15">
    <source>
        <dbReference type="EMBL" id="GAV90541.1"/>
    </source>
</evidence>
<dbReference type="InterPro" id="IPR001944">
    <property type="entry name" value="Glycoside_Hdrlase_35"/>
</dbReference>
<dbReference type="GO" id="GO:0048046">
    <property type="term" value="C:apoplast"/>
    <property type="evidence" value="ECO:0007669"/>
    <property type="project" value="UniProtKB-SubCell"/>
</dbReference>
<keyword evidence="8 11" id="KW-0378">Hydrolase</keyword>
<dbReference type="InterPro" id="IPR008979">
    <property type="entry name" value="Galactose-bd-like_sf"/>
</dbReference>
<comment type="caution">
    <text evidence="15">The sequence shown here is derived from an EMBL/GenBank/DDBJ whole genome shotgun (WGS) entry which is preliminary data.</text>
</comment>
<comment type="similarity">
    <text evidence="3 12">Belongs to the glycosyl hydrolase 35 family.</text>
</comment>
<dbReference type="Pfam" id="PF21467">
    <property type="entry name" value="BetaGal_gal-bd"/>
    <property type="match status" value="1"/>
</dbReference>
<evidence type="ECO:0000256" key="5">
    <source>
        <dbReference type="ARBA" id="ARBA00022523"/>
    </source>
</evidence>
<dbReference type="Proteomes" id="UP000187406">
    <property type="component" value="Unassembled WGS sequence"/>
</dbReference>
<dbReference type="PRINTS" id="PR00742">
    <property type="entry name" value="GLHYDRLASE35"/>
</dbReference>
<dbReference type="OrthoDB" id="1657402at2759"/>
<reference evidence="16" key="1">
    <citation type="submission" date="2016-04" db="EMBL/GenBank/DDBJ databases">
        <title>Cephalotus genome sequencing.</title>
        <authorList>
            <person name="Fukushima K."/>
            <person name="Hasebe M."/>
            <person name="Fang X."/>
        </authorList>
    </citation>
    <scope>NUCLEOTIDE SEQUENCE [LARGE SCALE GENOMIC DNA]</scope>
    <source>
        <strain evidence="16">cv. St1</strain>
    </source>
</reference>
<dbReference type="SUPFAM" id="SSF51445">
    <property type="entry name" value="(Trans)glycosidases"/>
    <property type="match status" value="1"/>
</dbReference>
<feature type="domain" description="SUEL-type lectin" evidence="14">
    <location>
        <begin position="761"/>
        <end position="846"/>
    </location>
</feature>
<dbReference type="CDD" id="cd22842">
    <property type="entry name" value="Gal_Rha_Lectin_BGal"/>
    <property type="match status" value="1"/>
</dbReference>
<dbReference type="Gene3D" id="2.60.120.260">
    <property type="entry name" value="Galactose-binding domain-like"/>
    <property type="match status" value="1"/>
</dbReference>
<keyword evidence="5" id="KW-0052">Apoplast</keyword>
<dbReference type="Gene3D" id="3.20.20.80">
    <property type="entry name" value="Glycosidases"/>
    <property type="match status" value="1"/>
</dbReference>
<evidence type="ECO:0000256" key="11">
    <source>
        <dbReference type="RuleBase" id="RU000675"/>
    </source>
</evidence>
<evidence type="ECO:0000256" key="9">
    <source>
        <dbReference type="ARBA" id="ARBA00023180"/>
    </source>
</evidence>
<evidence type="ECO:0000256" key="3">
    <source>
        <dbReference type="ARBA" id="ARBA00009809"/>
    </source>
</evidence>
<name>A0A1Q3DDL9_CEPFO</name>
<gene>
    <name evidence="15" type="ORF">CFOL_v3_33950</name>
</gene>
<dbReference type="InterPro" id="IPR017853">
    <property type="entry name" value="GH"/>
</dbReference>
<dbReference type="InterPro" id="IPR048913">
    <property type="entry name" value="BetaGal_gal-bd"/>
</dbReference>
<evidence type="ECO:0000256" key="2">
    <source>
        <dbReference type="ARBA" id="ARBA00004271"/>
    </source>
</evidence>
<dbReference type="PROSITE" id="PS50228">
    <property type="entry name" value="SUEL_LECTIN"/>
    <property type="match status" value="1"/>
</dbReference>
<evidence type="ECO:0000256" key="4">
    <source>
        <dbReference type="ARBA" id="ARBA00012756"/>
    </source>
</evidence>
<keyword evidence="7 13" id="KW-0732">Signal</keyword>